<evidence type="ECO:0000313" key="7">
    <source>
        <dbReference type="Proteomes" id="UP000001640"/>
    </source>
</evidence>
<evidence type="ECO:0000313" key="6">
    <source>
        <dbReference type="EMBL" id="CCC67412.1"/>
    </source>
</evidence>
<dbReference type="KEGG" id="ncs:NCAS_0A08540"/>
<dbReference type="InterPro" id="IPR029044">
    <property type="entry name" value="Nucleotide-diphossugar_trans"/>
</dbReference>
<dbReference type="InParanoid" id="G0V7G4"/>
<organism evidence="6 7">
    <name type="scientific">Naumovozyma castellii</name>
    <name type="common">Yeast</name>
    <name type="synonym">Saccharomyces castellii</name>
    <dbReference type="NCBI Taxonomy" id="27288"/>
    <lineage>
        <taxon>Eukaryota</taxon>
        <taxon>Fungi</taxon>
        <taxon>Dikarya</taxon>
        <taxon>Ascomycota</taxon>
        <taxon>Saccharomycotina</taxon>
        <taxon>Saccharomycetes</taxon>
        <taxon>Saccharomycetales</taxon>
        <taxon>Saccharomycetaceae</taxon>
        <taxon>Naumovozyma</taxon>
    </lineage>
</organism>
<dbReference type="PIRSF" id="PIRSF018153">
    <property type="entry name" value="Glyco_trans_15"/>
    <property type="match status" value="1"/>
</dbReference>
<evidence type="ECO:0000256" key="3">
    <source>
        <dbReference type="ARBA" id="ARBA00022676"/>
    </source>
</evidence>
<dbReference type="RefSeq" id="XP_003673793.1">
    <property type="nucleotide sequence ID" value="XM_003673745.1"/>
</dbReference>
<sequence length="343" mass="40621">MYGGPETVSGAMIPSWLNQDIRPKACFFSFIEEEDLEGILGSIQQIEKKFNSKFNYPWIFLTRNGLSADFQKTLNENLRADYSIGLVPNEYWEYPDFVNQEEAERERWEMSDLPDGDSLYARFKNRYLAGFFWKHPLLEEFDWYWRVEPNIRLNCEVDYDVFKKMQDEFMIYGTLVAKTDSPATSFTIWENARTFEEENQEFMSNSNFRRLFSNDGQTYNFCAVMSESVVVNLNFFRTNQFKRFFEYMDQKGGFFYERWSDSALHTIALALLTHRHSINIFDDIGYMADSYQVCPLDNEVWNDRNCECDQGDDFIFAEDHCAARLYDAVGKMSPIFLMLNNEE</sequence>
<dbReference type="GO" id="GO:0005794">
    <property type="term" value="C:Golgi apparatus"/>
    <property type="evidence" value="ECO:0007669"/>
    <property type="project" value="TreeGrafter"/>
</dbReference>
<evidence type="ECO:0000256" key="5">
    <source>
        <dbReference type="ARBA" id="ARBA00022968"/>
    </source>
</evidence>
<dbReference type="GO" id="GO:0016020">
    <property type="term" value="C:membrane"/>
    <property type="evidence" value="ECO:0007669"/>
    <property type="project" value="UniProtKB-SubCell"/>
</dbReference>
<dbReference type="OrthoDB" id="2425226at2759"/>
<dbReference type="GO" id="GO:0006493">
    <property type="term" value="P:protein O-linked glycosylation"/>
    <property type="evidence" value="ECO:0007669"/>
    <property type="project" value="TreeGrafter"/>
</dbReference>
<dbReference type="Gene3D" id="3.90.550.10">
    <property type="entry name" value="Spore Coat Polysaccharide Biosynthesis Protein SpsA, Chain A"/>
    <property type="match status" value="1"/>
</dbReference>
<protein>
    <recommendedName>
        <fullName evidence="8">Glycosyltransferase family 15 protein</fullName>
    </recommendedName>
</protein>
<dbReference type="SUPFAM" id="SSF53448">
    <property type="entry name" value="Nucleotide-diphospho-sugar transferases"/>
    <property type="match status" value="1"/>
</dbReference>
<name>G0V7G4_NAUCA</name>
<dbReference type="OMA" id="ANIRANW"/>
<keyword evidence="3" id="KW-0328">Glycosyltransferase</keyword>
<dbReference type="AlphaFoldDB" id="G0V7G4"/>
<evidence type="ECO:0008006" key="8">
    <source>
        <dbReference type="Google" id="ProtNLM"/>
    </source>
</evidence>
<dbReference type="PANTHER" id="PTHR31121">
    <property type="entry name" value="ALPHA-1,2 MANNOSYLTRANSFERASE KTR1"/>
    <property type="match status" value="1"/>
</dbReference>
<dbReference type="GO" id="GO:0000032">
    <property type="term" value="P:cell wall mannoprotein biosynthetic process"/>
    <property type="evidence" value="ECO:0007669"/>
    <property type="project" value="TreeGrafter"/>
</dbReference>
<accession>G0V7G4</accession>
<dbReference type="Proteomes" id="UP000001640">
    <property type="component" value="Chromosome 1"/>
</dbReference>
<reference key="2">
    <citation type="submission" date="2011-08" db="EMBL/GenBank/DDBJ databases">
        <title>Genome sequence of Naumovozyma castellii.</title>
        <authorList>
            <person name="Gordon J.L."/>
            <person name="Armisen D."/>
            <person name="Proux-Wera E."/>
            <person name="OhEigeartaigh S.S."/>
            <person name="Byrne K.P."/>
            <person name="Wolfe K.H."/>
        </authorList>
    </citation>
    <scope>NUCLEOTIDE SEQUENCE</scope>
    <source>
        <strain>Type strain:CBS 4309</strain>
    </source>
</reference>
<dbReference type="GO" id="GO:0000026">
    <property type="term" value="F:alpha-1,2-mannosyltransferase activity"/>
    <property type="evidence" value="ECO:0007669"/>
    <property type="project" value="TreeGrafter"/>
</dbReference>
<comment type="similarity">
    <text evidence="2">Belongs to the glycosyltransferase 15 family.</text>
</comment>
<proteinExistence type="inferred from homology"/>
<dbReference type="InterPro" id="IPR002685">
    <property type="entry name" value="Glyco_trans_15"/>
</dbReference>
<dbReference type="HOGENOM" id="CLU_024327_1_0_1"/>
<dbReference type="GeneID" id="96900891"/>
<dbReference type="eggNOG" id="KOG4472">
    <property type="taxonomic scope" value="Eukaryota"/>
</dbReference>
<gene>
    <name evidence="6" type="primary">NCAS0A08540</name>
    <name evidence="6" type="ordered locus">NCAS_0A08540</name>
</gene>
<dbReference type="Pfam" id="PF01793">
    <property type="entry name" value="Glyco_transf_15"/>
    <property type="match status" value="1"/>
</dbReference>
<keyword evidence="5" id="KW-0812">Transmembrane</keyword>
<dbReference type="GO" id="GO:0006487">
    <property type="term" value="P:protein N-linked glycosylation"/>
    <property type="evidence" value="ECO:0007669"/>
    <property type="project" value="TreeGrafter"/>
</dbReference>
<keyword evidence="7" id="KW-1185">Reference proteome</keyword>
<evidence type="ECO:0000256" key="4">
    <source>
        <dbReference type="ARBA" id="ARBA00022679"/>
    </source>
</evidence>
<reference evidence="6 7" key="1">
    <citation type="journal article" date="2011" name="Proc. Natl. Acad. Sci. U.S.A.">
        <title>Evolutionary erosion of yeast sex chromosomes by mating-type switching accidents.</title>
        <authorList>
            <person name="Gordon J.L."/>
            <person name="Armisen D."/>
            <person name="Proux-Wera E."/>
            <person name="Oheigeartaigh S.S."/>
            <person name="Byrne K.P."/>
            <person name="Wolfe K.H."/>
        </authorList>
    </citation>
    <scope>NUCLEOTIDE SEQUENCE [LARGE SCALE GENOMIC DNA]</scope>
    <source>
        <strain evidence="7">ATCC 76901 / BCRC 22586 / CBS 4309 / NBRC 1992 / NRRL Y-12630</strain>
    </source>
</reference>
<evidence type="ECO:0000256" key="1">
    <source>
        <dbReference type="ARBA" id="ARBA00004606"/>
    </source>
</evidence>
<dbReference type="PANTHER" id="PTHR31121:SF8">
    <property type="entry name" value="GLYCOLIPID 2-ALPHA-MANNOSYLTRANSFERASE-RELATED"/>
    <property type="match status" value="1"/>
</dbReference>
<comment type="subcellular location">
    <subcellularLocation>
        <location evidence="1">Membrane</location>
        <topology evidence="1">Single-pass type II membrane protein</topology>
    </subcellularLocation>
</comment>
<keyword evidence="5" id="KW-0735">Signal-anchor</keyword>
<dbReference type="EMBL" id="HE576752">
    <property type="protein sequence ID" value="CCC67412.1"/>
    <property type="molecule type" value="Genomic_DNA"/>
</dbReference>
<evidence type="ECO:0000256" key="2">
    <source>
        <dbReference type="ARBA" id="ARBA00007677"/>
    </source>
</evidence>
<keyword evidence="4" id="KW-0808">Transferase</keyword>